<organism evidence="2 3">
    <name type="scientific">Shewanella yunxiaonensis</name>
    <dbReference type="NCBI Taxonomy" id="2829809"/>
    <lineage>
        <taxon>Bacteria</taxon>
        <taxon>Pseudomonadati</taxon>
        <taxon>Pseudomonadota</taxon>
        <taxon>Gammaproteobacteria</taxon>
        <taxon>Alteromonadales</taxon>
        <taxon>Shewanellaceae</taxon>
        <taxon>Shewanella</taxon>
    </lineage>
</organism>
<gene>
    <name evidence="2" type="ORF">KDN34_16710</name>
</gene>
<dbReference type="PANTHER" id="PTHR35340:SF10">
    <property type="entry name" value="CYTOPLASMIC PROTEIN"/>
    <property type="match status" value="1"/>
</dbReference>
<evidence type="ECO:0000313" key="3">
    <source>
        <dbReference type="Proteomes" id="UP000679575"/>
    </source>
</evidence>
<feature type="domain" description="Arylsulfotransferase N-terminal" evidence="1">
    <location>
        <begin position="33"/>
        <end position="119"/>
    </location>
</feature>
<dbReference type="EMBL" id="CP073587">
    <property type="protein sequence ID" value="QUN07708.1"/>
    <property type="molecule type" value="Genomic_DNA"/>
</dbReference>
<dbReference type="Pfam" id="PF05935">
    <property type="entry name" value="Arylsulfotrans"/>
    <property type="match status" value="1"/>
</dbReference>
<dbReference type="InterPro" id="IPR038477">
    <property type="entry name" value="ASST_N_sf"/>
</dbReference>
<dbReference type="InterPro" id="IPR010262">
    <property type="entry name" value="Arylsulfotransferase_bact"/>
</dbReference>
<sequence>MLSLTITAVPGIVPQASASVLNISRPSQGQLGLVTINPYGYAPLTAIIGLAGHMPTDVRVTVKGKGKEGVDISYNVGHTQLLTYDGVPVFGLYANYQNQVELRYTLDGKQVDETYRIFTQPLLGVSVDNAVSAYPTVKPVTVAKGFKQRLYWINHLVADQNSESIRWANGGALEWDRWPIEFITDTQGEVRWYLDPYKIHDQNDIAKRGILMGVHQLTNGDVVFLQGQRYYRMDLMGRMVFQRWLPRGYIDMSHDMKALPNGHFLLRAAKKDYHRPDGKVVDTVRDQILEVDADGRLVDVWDLNQILDPLRDALMSALDPRAVCLSVDLKAKDAKLEPDAPFGDHMGVGTGRNWAHVNSVEYDPHDDAIIISLRHQGVFKIGRDKQVKWILAPRKGWNEKLASKLLTPVDAKGHQLDCDENGLCDNSNFDFGYAQHAAYLVPQKGTLTLFDNGDGRHLEQPLFANQKYSRAVEYKIDEQKLTVQQKWEFGKDKGYDWYSPVTSIIRYQPDTDTMMVFFATGKLLEQELTEPKLVEVKYGSQQVEVELDMTATTSQQASYRALVIHPELAFGR</sequence>
<dbReference type="InterPro" id="IPR053143">
    <property type="entry name" value="Arylsulfate_ST"/>
</dbReference>
<name>A0ABX7YY58_9GAMM</name>
<keyword evidence="3" id="KW-1185">Reference proteome</keyword>
<dbReference type="InterPro" id="IPR035391">
    <property type="entry name" value="Arylsulfotran_N"/>
</dbReference>
<protein>
    <submittedName>
        <fullName evidence="2">Aryl-sulfate sulfotransferase</fullName>
    </submittedName>
</protein>
<evidence type="ECO:0000259" key="1">
    <source>
        <dbReference type="Pfam" id="PF17425"/>
    </source>
</evidence>
<proteinExistence type="predicted"/>
<reference evidence="2 3" key="1">
    <citation type="submission" date="2021-04" db="EMBL/GenBank/DDBJ databases">
        <title>Novel species identification of genus Shewanella.</title>
        <authorList>
            <person name="Liu G."/>
        </authorList>
    </citation>
    <scope>NUCLEOTIDE SEQUENCE [LARGE SCALE GENOMIC DNA]</scope>
    <source>
        <strain evidence="2 3">FJAT-54481</strain>
    </source>
</reference>
<dbReference type="Proteomes" id="UP000679575">
    <property type="component" value="Chromosome"/>
</dbReference>
<dbReference type="Gene3D" id="2.60.40.3100">
    <property type="entry name" value="Arylsulphate sulphotransferase monomer, N-terminal domain"/>
    <property type="match status" value="1"/>
</dbReference>
<dbReference type="PANTHER" id="PTHR35340">
    <property type="entry name" value="PQQ ENZYME REPEAT PROTEIN-RELATED"/>
    <property type="match status" value="1"/>
</dbReference>
<dbReference type="Pfam" id="PF17425">
    <property type="entry name" value="Arylsulfotran_N"/>
    <property type="match status" value="1"/>
</dbReference>
<accession>A0ABX7YY58</accession>
<evidence type="ECO:0000313" key="2">
    <source>
        <dbReference type="EMBL" id="QUN07708.1"/>
    </source>
</evidence>